<dbReference type="GO" id="GO:0015276">
    <property type="term" value="F:ligand-gated monoatomic ion channel activity"/>
    <property type="evidence" value="ECO:0007669"/>
    <property type="project" value="InterPro"/>
</dbReference>
<dbReference type="GO" id="GO:0016020">
    <property type="term" value="C:membrane"/>
    <property type="evidence" value="ECO:0007669"/>
    <property type="project" value="InterPro"/>
</dbReference>
<dbReference type="PROSITE" id="PS01039">
    <property type="entry name" value="SBP_BACTERIAL_3"/>
    <property type="match status" value="1"/>
</dbReference>
<evidence type="ECO:0000259" key="6">
    <source>
        <dbReference type="SMART" id="SM00062"/>
    </source>
</evidence>
<dbReference type="SUPFAM" id="SSF53850">
    <property type="entry name" value="Periplasmic binding protein-like II"/>
    <property type="match status" value="1"/>
</dbReference>
<dbReference type="SMART" id="SM00062">
    <property type="entry name" value="PBPb"/>
    <property type="match status" value="1"/>
</dbReference>
<evidence type="ECO:0000256" key="3">
    <source>
        <dbReference type="ARBA" id="ARBA00022729"/>
    </source>
</evidence>
<evidence type="ECO:0000256" key="2">
    <source>
        <dbReference type="ARBA" id="ARBA00010333"/>
    </source>
</evidence>
<accession>A0A7W8AI40</accession>
<organism evidence="8 9">
    <name type="scientific">Pseudochrobactrum saccharolyticum</name>
    <dbReference type="NCBI Taxonomy" id="354352"/>
    <lineage>
        <taxon>Bacteria</taxon>
        <taxon>Pseudomonadati</taxon>
        <taxon>Pseudomonadota</taxon>
        <taxon>Alphaproteobacteria</taxon>
        <taxon>Hyphomicrobiales</taxon>
        <taxon>Brucellaceae</taxon>
        <taxon>Pseudochrobactrum</taxon>
    </lineage>
</organism>
<feature type="domain" description="Solute-binding protein family 3/N-terminal" evidence="6">
    <location>
        <begin position="43"/>
        <end position="270"/>
    </location>
</feature>
<proteinExistence type="inferred from homology"/>
<dbReference type="SMART" id="SM00079">
    <property type="entry name" value="PBPe"/>
    <property type="match status" value="1"/>
</dbReference>
<evidence type="ECO:0000313" key="9">
    <source>
        <dbReference type="Proteomes" id="UP000531231"/>
    </source>
</evidence>
<dbReference type="AlphaFoldDB" id="A0A7W8AI40"/>
<feature type="chain" id="PRO_5031080728" evidence="5">
    <location>
        <begin position="39"/>
        <end position="274"/>
    </location>
</feature>
<evidence type="ECO:0000256" key="1">
    <source>
        <dbReference type="ARBA" id="ARBA00004196"/>
    </source>
</evidence>
<name>A0A7W8AI40_9HYPH</name>
<gene>
    <name evidence="8" type="ORF">HNQ68_001316</name>
</gene>
<evidence type="ECO:0000256" key="4">
    <source>
        <dbReference type="RuleBase" id="RU003744"/>
    </source>
</evidence>
<reference evidence="8 9" key="1">
    <citation type="submission" date="2020-08" db="EMBL/GenBank/DDBJ databases">
        <title>Genomic Encyclopedia of Type Strains, Phase IV (KMG-IV): sequencing the most valuable type-strain genomes for metagenomic binning, comparative biology and taxonomic classification.</title>
        <authorList>
            <person name="Goeker M."/>
        </authorList>
    </citation>
    <scope>NUCLEOTIDE SEQUENCE [LARGE SCALE GENOMIC DNA]</scope>
    <source>
        <strain evidence="8 9">DSM 25620</strain>
    </source>
</reference>
<dbReference type="PANTHER" id="PTHR35936">
    <property type="entry name" value="MEMBRANE-BOUND LYTIC MUREIN TRANSGLYCOSYLASE F"/>
    <property type="match status" value="1"/>
</dbReference>
<dbReference type="GO" id="GO:0030313">
    <property type="term" value="C:cell envelope"/>
    <property type="evidence" value="ECO:0007669"/>
    <property type="project" value="UniProtKB-SubCell"/>
</dbReference>
<feature type="domain" description="Ionotropic glutamate receptor C-terminal" evidence="7">
    <location>
        <begin position="43"/>
        <end position="269"/>
    </location>
</feature>
<comment type="similarity">
    <text evidence="2 4">Belongs to the bacterial solute-binding protein 3 family.</text>
</comment>
<dbReference type="PANTHER" id="PTHR35936:SF19">
    <property type="entry name" value="AMINO-ACID-BINDING PROTEIN YXEM-RELATED"/>
    <property type="match status" value="1"/>
</dbReference>
<comment type="caution">
    <text evidence="8">The sequence shown here is derived from an EMBL/GenBank/DDBJ whole genome shotgun (WGS) entry which is preliminary data.</text>
</comment>
<keyword evidence="9" id="KW-1185">Reference proteome</keyword>
<sequence length="274" mass="29415">MNKITGANRRFSKALRGLATAGVVTITAVAALTASAHAQEQLTLKVGSEGAYPPYNFVKADGTVAGFEIDIANALCEELKAKCQIIVQDWDGMIPALQSGKLDVVISSMSITPARKEQVDFSNKYYNPAAAIAVPKDSDIKGTTKEDLAGKTVGVQSSTVHAVFSEQTYSDSTINNYGSSDEARMDMVAGRVDAVNDNIVSLIDWLKTPEGACCKLVGPVKANLEIHGPGVGVAIKKGREELVEKFNTAILAIRDNGKYKEINDKYFDFDIYGE</sequence>
<dbReference type="Gene3D" id="3.40.190.10">
    <property type="entry name" value="Periplasmic binding protein-like II"/>
    <property type="match status" value="2"/>
</dbReference>
<dbReference type="Pfam" id="PF00497">
    <property type="entry name" value="SBP_bac_3"/>
    <property type="match status" value="1"/>
</dbReference>
<dbReference type="InterPro" id="IPR018313">
    <property type="entry name" value="SBP_3_CS"/>
</dbReference>
<dbReference type="Proteomes" id="UP000531231">
    <property type="component" value="Unassembled WGS sequence"/>
</dbReference>
<protein>
    <submittedName>
        <fullName evidence="8">Polar amino acid transport system substrate-binding protein</fullName>
    </submittedName>
</protein>
<evidence type="ECO:0000259" key="7">
    <source>
        <dbReference type="SMART" id="SM00079"/>
    </source>
</evidence>
<feature type="signal peptide" evidence="5">
    <location>
        <begin position="1"/>
        <end position="38"/>
    </location>
</feature>
<evidence type="ECO:0000313" key="8">
    <source>
        <dbReference type="EMBL" id="MBB5090792.1"/>
    </source>
</evidence>
<comment type="subcellular location">
    <subcellularLocation>
        <location evidence="1">Cell envelope</location>
    </subcellularLocation>
</comment>
<dbReference type="InterPro" id="IPR001638">
    <property type="entry name" value="Solute-binding_3/MltF_N"/>
</dbReference>
<evidence type="ECO:0000256" key="5">
    <source>
        <dbReference type="SAM" id="SignalP"/>
    </source>
</evidence>
<keyword evidence="3 5" id="KW-0732">Signal</keyword>
<dbReference type="InterPro" id="IPR001320">
    <property type="entry name" value="Iontro_rcpt_C"/>
</dbReference>
<dbReference type="EMBL" id="JACHIL010000002">
    <property type="protein sequence ID" value="MBB5090792.1"/>
    <property type="molecule type" value="Genomic_DNA"/>
</dbReference>